<name>A0A1P8WID6_9PLAN</name>
<evidence type="ECO:0000256" key="11">
    <source>
        <dbReference type="SAM" id="MobiDB-lite"/>
    </source>
</evidence>
<keyword evidence="8" id="KW-0456">Lyase</keyword>
<dbReference type="STRING" id="1891926.Fuma_03437"/>
<dbReference type="Proteomes" id="UP000187735">
    <property type="component" value="Chromosome"/>
</dbReference>
<evidence type="ECO:0000256" key="4">
    <source>
        <dbReference type="ARBA" id="ARBA00012982"/>
    </source>
</evidence>
<keyword evidence="7" id="KW-0862">Zinc</keyword>
<keyword evidence="6" id="KW-0479">Metal-binding</keyword>
<evidence type="ECO:0000256" key="5">
    <source>
        <dbReference type="ARBA" id="ARBA00018141"/>
    </source>
</evidence>
<evidence type="ECO:0000256" key="6">
    <source>
        <dbReference type="ARBA" id="ARBA00022723"/>
    </source>
</evidence>
<dbReference type="GO" id="GO:0070497">
    <property type="term" value="F:6-carboxytetrahydropterin synthase activity"/>
    <property type="evidence" value="ECO:0007669"/>
    <property type="project" value="UniProtKB-EC"/>
</dbReference>
<dbReference type="InterPro" id="IPR038418">
    <property type="entry name" value="6-PTP_synth/QueD_sf"/>
</dbReference>
<evidence type="ECO:0000256" key="7">
    <source>
        <dbReference type="ARBA" id="ARBA00022833"/>
    </source>
</evidence>
<keyword evidence="13" id="KW-1185">Reference proteome</keyword>
<dbReference type="Gene3D" id="3.30.479.10">
    <property type="entry name" value="6-pyruvoyl tetrahydropterin synthase/QueD"/>
    <property type="match status" value="1"/>
</dbReference>
<sequence length="169" mass="19901">MIIRKEYKFYAAHRNETLQDKCSNIHGHRYGLRIHFEVEREGDISTLFGDFDDKIEPYLKSNFDHGMLINCNDPLYQTLLDHTKRTGEHFRLKVFDGPTSVENLAWIMFSEITEMGFRLDRLEVQETDTSTLIYTREDWVRDNRHFAKSSGETSNDEKETSETPSNKTV</sequence>
<evidence type="ECO:0000256" key="9">
    <source>
        <dbReference type="ARBA" id="ARBA00031449"/>
    </source>
</evidence>
<comment type="similarity">
    <text evidence="3">Belongs to the PTPS family. QueD subfamily.</text>
</comment>
<dbReference type="Pfam" id="PF01242">
    <property type="entry name" value="PTPS"/>
    <property type="match status" value="1"/>
</dbReference>
<dbReference type="PANTHER" id="PTHR12589">
    <property type="entry name" value="PYRUVOYL TETRAHYDROBIOPTERIN SYNTHASE"/>
    <property type="match status" value="1"/>
</dbReference>
<dbReference type="KEGG" id="fmr:Fuma_03437"/>
<evidence type="ECO:0000313" key="13">
    <source>
        <dbReference type="Proteomes" id="UP000187735"/>
    </source>
</evidence>
<evidence type="ECO:0000313" key="12">
    <source>
        <dbReference type="EMBL" id="APZ93819.1"/>
    </source>
</evidence>
<comment type="pathway">
    <text evidence="2">Purine metabolism; 7-cyano-7-deazaguanine biosynthesis.</text>
</comment>
<evidence type="ECO:0000256" key="2">
    <source>
        <dbReference type="ARBA" id="ARBA00005061"/>
    </source>
</evidence>
<proteinExistence type="inferred from homology"/>
<evidence type="ECO:0000256" key="1">
    <source>
        <dbReference type="ARBA" id="ARBA00001947"/>
    </source>
</evidence>
<reference evidence="12 13" key="1">
    <citation type="journal article" date="2016" name="Front. Microbiol.">
        <title>Fuerstia marisgermanicae gen. nov., sp. nov., an Unusual Member of the Phylum Planctomycetes from the German Wadden Sea.</title>
        <authorList>
            <person name="Kohn T."/>
            <person name="Heuer A."/>
            <person name="Jogler M."/>
            <person name="Vollmers J."/>
            <person name="Boedeker C."/>
            <person name="Bunk B."/>
            <person name="Rast P."/>
            <person name="Borchert D."/>
            <person name="Glockner I."/>
            <person name="Freese H.M."/>
            <person name="Klenk H.P."/>
            <person name="Overmann J."/>
            <person name="Kaster A.K."/>
            <person name="Rohde M."/>
            <person name="Wiegand S."/>
            <person name="Jogler C."/>
        </authorList>
    </citation>
    <scope>NUCLEOTIDE SEQUENCE [LARGE SCALE GENOMIC DNA]</scope>
    <source>
        <strain evidence="12 13">NH11</strain>
    </source>
</reference>
<dbReference type="RefSeq" id="WP_077025221.1">
    <property type="nucleotide sequence ID" value="NZ_CP017641.1"/>
</dbReference>
<dbReference type="InterPro" id="IPR007115">
    <property type="entry name" value="6-PTP_synth/QueD"/>
</dbReference>
<evidence type="ECO:0000256" key="8">
    <source>
        <dbReference type="ARBA" id="ARBA00023239"/>
    </source>
</evidence>
<organism evidence="12 13">
    <name type="scientific">Fuerstiella marisgermanici</name>
    <dbReference type="NCBI Taxonomy" id="1891926"/>
    <lineage>
        <taxon>Bacteria</taxon>
        <taxon>Pseudomonadati</taxon>
        <taxon>Planctomycetota</taxon>
        <taxon>Planctomycetia</taxon>
        <taxon>Planctomycetales</taxon>
        <taxon>Planctomycetaceae</taxon>
        <taxon>Fuerstiella</taxon>
    </lineage>
</organism>
<evidence type="ECO:0000256" key="3">
    <source>
        <dbReference type="ARBA" id="ARBA00008900"/>
    </source>
</evidence>
<gene>
    <name evidence="12" type="ORF">Fuma_03437</name>
</gene>
<evidence type="ECO:0000256" key="10">
    <source>
        <dbReference type="ARBA" id="ARBA00048807"/>
    </source>
</evidence>
<dbReference type="UniPathway" id="UPA00391"/>
<dbReference type="OrthoDB" id="9804698at2"/>
<dbReference type="EC" id="4.1.2.50" evidence="4"/>
<accession>A0A1P8WID6</accession>
<dbReference type="GO" id="GO:0046872">
    <property type="term" value="F:metal ion binding"/>
    <property type="evidence" value="ECO:0007669"/>
    <property type="project" value="UniProtKB-KW"/>
</dbReference>
<dbReference type="SUPFAM" id="SSF55620">
    <property type="entry name" value="Tetrahydrobiopterin biosynthesis enzymes-like"/>
    <property type="match status" value="1"/>
</dbReference>
<feature type="region of interest" description="Disordered" evidence="11">
    <location>
        <begin position="146"/>
        <end position="169"/>
    </location>
</feature>
<dbReference type="AlphaFoldDB" id="A0A1P8WID6"/>
<dbReference type="EMBL" id="CP017641">
    <property type="protein sequence ID" value="APZ93819.1"/>
    <property type="molecule type" value="Genomic_DNA"/>
</dbReference>
<comment type="cofactor">
    <cofactor evidence="1">
        <name>Zn(2+)</name>
        <dbReference type="ChEBI" id="CHEBI:29105"/>
    </cofactor>
</comment>
<protein>
    <recommendedName>
        <fullName evidence="5">6-carboxy-5,6,7,8-tetrahydropterin synthase</fullName>
        <ecNumber evidence="4">4.1.2.50</ecNumber>
    </recommendedName>
    <alternativeName>
        <fullName evidence="9">Queuosine biosynthesis protein QueD</fullName>
    </alternativeName>
</protein>
<dbReference type="PANTHER" id="PTHR12589:SF7">
    <property type="entry name" value="6-PYRUVOYL TETRAHYDROBIOPTERIN SYNTHASE"/>
    <property type="match status" value="1"/>
</dbReference>
<comment type="catalytic activity">
    <reaction evidence="10">
        <text>7,8-dihydroneopterin 3'-triphosphate + H2O = 6-carboxy-5,6,7,8-tetrahydropterin + triphosphate + acetaldehyde + 2 H(+)</text>
        <dbReference type="Rhea" id="RHEA:27966"/>
        <dbReference type="ChEBI" id="CHEBI:15343"/>
        <dbReference type="ChEBI" id="CHEBI:15377"/>
        <dbReference type="ChEBI" id="CHEBI:15378"/>
        <dbReference type="ChEBI" id="CHEBI:18036"/>
        <dbReference type="ChEBI" id="CHEBI:58462"/>
        <dbReference type="ChEBI" id="CHEBI:61032"/>
        <dbReference type="EC" id="4.1.2.50"/>
    </reaction>
</comment>